<feature type="domain" description="DUF6292" evidence="2">
    <location>
        <begin position="86"/>
        <end position="171"/>
    </location>
</feature>
<accession>A0ABW5G9K2</accession>
<proteinExistence type="predicted"/>
<dbReference type="Pfam" id="PF19809">
    <property type="entry name" value="DUF6292"/>
    <property type="match status" value="1"/>
</dbReference>
<evidence type="ECO:0000313" key="3">
    <source>
        <dbReference type="EMBL" id="MFD2457553.1"/>
    </source>
</evidence>
<evidence type="ECO:0000313" key="4">
    <source>
        <dbReference type="Proteomes" id="UP001597419"/>
    </source>
</evidence>
<dbReference type="RefSeq" id="WP_345388970.1">
    <property type="nucleotide sequence ID" value="NZ_BAABHG010000003.1"/>
</dbReference>
<comment type="caution">
    <text evidence="3">The sequence shown here is derived from an EMBL/GenBank/DDBJ whole genome shotgun (WGS) entry which is preliminary data.</text>
</comment>
<name>A0ABW5G9K2_9PSEU</name>
<dbReference type="Proteomes" id="UP001597419">
    <property type="component" value="Unassembled WGS sequence"/>
</dbReference>
<evidence type="ECO:0000256" key="1">
    <source>
        <dbReference type="SAM" id="MobiDB-lite"/>
    </source>
</evidence>
<feature type="compositionally biased region" description="Basic and acidic residues" evidence="1">
    <location>
        <begin position="8"/>
        <end position="19"/>
    </location>
</feature>
<gene>
    <name evidence="3" type="ORF">ACFSYJ_03035</name>
</gene>
<protein>
    <submittedName>
        <fullName evidence="3">DUF6292 family protein</fullName>
    </submittedName>
</protein>
<reference evidence="4" key="1">
    <citation type="journal article" date="2019" name="Int. J. Syst. Evol. Microbiol.">
        <title>The Global Catalogue of Microorganisms (GCM) 10K type strain sequencing project: providing services to taxonomists for standard genome sequencing and annotation.</title>
        <authorList>
            <consortium name="The Broad Institute Genomics Platform"/>
            <consortium name="The Broad Institute Genome Sequencing Center for Infectious Disease"/>
            <person name="Wu L."/>
            <person name="Ma J."/>
        </authorList>
    </citation>
    <scope>NUCLEOTIDE SEQUENCE [LARGE SCALE GENOMIC DNA]</scope>
    <source>
        <strain evidence="4">CGMCC 4.7643</strain>
    </source>
</reference>
<dbReference type="EMBL" id="JBHUKU010000002">
    <property type="protein sequence ID" value="MFD2457553.1"/>
    <property type="molecule type" value="Genomic_DNA"/>
</dbReference>
<feature type="region of interest" description="Disordered" evidence="1">
    <location>
        <begin position="1"/>
        <end position="30"/>
    </location>
</feature>
<organism evidence="3 4">
    <name type="scientific">Amycolatopsis samaneae</name>
    <dbReference type="NCBI Taxonomy" id="664691"/>
    <lineage>
        <taxon>Bacteria</taxon>
        <taxon>Bacillati</taxon>
        <taxon>Actinomycetota</taxon>
        <taxon>Actinomycetes</taxon>
        <taxon>Pseudonocardiales</taxon>
        <taxon>Pseudonocardiaceae</taxon>
        <taxon>Amycolatopsis</taxon>
    </lineage>
</organism>
<dbReference type="InterPro" id="IPR046259">
    <property type="entry name" value="DUF6292"/>
</dbReference>
<evidence type="ECO:0000259" key="2">
    <source>
        <dbReference type="Pfam" id="PF19809"/>
    </source>
</evidence>
<sequence>MSPSGPDRPPRGEFARARAEASQAEETMRARAVRAVAGNSHDARDRHELLAMLGLPESAGHRAEFEAAEAGADDETLVLARALKGYVRAVADVVGVAPDGTTCEVTDTATAYLALASRRPEYADRDLMLVWSERQGWVVSVETRPAESAIVLSRLGGDTVPSPEAVARFVGDVVHHRRGAGLPTPVAATESRLRQAERMSRYLGGR</sequence>
<keyword evidence="4" id="KW-1185">Reference proteome</keyword>